<dbReference type="AlphaFoldDB" id="A0A0W0YAG3"/>
<evidence type="ECO:0000313" key="2">
    <source>
        <dbReference type="Proteomes" id="UP000054703"/>
    </source>
</evidence>
<dbReference type="Gene3D" id="3.30.2430.10">
    <property type="entry name" value="phosphothreonine lyase"/>
    <property type="match status" value="1"/>
</dbReference>
<dbReference type="EMBL" id="LNYU01000091">
    <property type="protein sequence ID" value="KTD53620.1"/>
    <property type="molecule type" value="Genomic_DNA"/>
</dbReference>
<comment type="caution">
    <text evidence="1">The sequence shown here is derived from an EMBL/GenBank/DDBJ whole genome shotgun (WGS) entry which is preliminary data.</text>
</comment>
<proteinExistence type="predicted"/>
<keyword evidence="2" id="KW-1185">Reference proteome</keyword>
<gene>
    <name evidence="1" type="ORF">Lsan_4030</name>
</gene>
<evidence type="ECO:0000313" key="1">
    <source>
        <dbReference type="EMBL" id="KTD53620.1"/>
    </source>
</evidence>
<dbReference type="InterPro" id="IPR038498">
    <property type="entry name" value="OspF/SpvC_sf"/>
</dbReference>
<protein>
    <submittedName>
        <fullName evidence="1">Ankyrin repeat protein</fullName>
    </submittedName>
</protein>
<dbReference type="Proteomes" id="UP000054703">
    <property type="component" value="Unassembled WGS sequence"/>
</dbReference>
<dbReference type="PATRIC" id="fig|45074.5.peg.4329"/>
<accession>A0A0W0YAG3</accession>
<reference evidence="1 2" key="1">
    <citation type="submission" date="2015-11" db="EMBL/GenBank/DDBJ databases">
        <title>Genomic analysis of 38 Legionella species identifies large and diverse effector repertoires.</title>
        <authorList>
            <person name="Burstein D."/>
            <person name="Amaro F."/>
            <person name="Zusman T."/>
            <person name="Lifshitz Z."/>
            <person name="Cohen O."/>
            <person name="Gilbert J.A."/>
            <person name="Pupko T."/>
            <person name="Shuman H.A."/>
            <person name="Segal G."/>
        </authorList>
    </citation>
    <scope>NUCLEOTIDE SEQUENCE [LARGE SCALE GENOMIC DNA]</scope>
    <source>
        <strain evidence="1 2">SC-63-C7</strain>
    </source>
</reference>
<name>A0A0W0YAG3_9GAMM</name>
<sequence>MLKSRIYLLLRFSMKYADLIDSEYLIPPASDLHKKYIITRYFADTSSFIHFSPWRIQGRSYRGVGTNWKARLSIHPEDMNKAWEIILPFLYQKDISFKVANLNAIENFKNGRQEKLEKLIEEYNLFVQNSNSQDIKFLKNIFHRRYQQLGAYSYSEWRLISFVQTYLTKLTSFFYQYTLNRENLFVRTKNIYERLIDLRKQKVTNSLRLYEGMQFTIYMLPGLEKECQNTLEEIEDNLVRAKVRPGKIFPTDRQIGIYSSIRHPGKWSYHKATDANLETYNPDKLDDPFSFLKTVPPTEIMQEEEIKTILENKASAQLIISALRTKQFIAPSQLKALAVYKEDVVKHIKTLHPEINKELITDCFDKSSNLGKFFRIQRGIFKPKLGHGTLKQLEDIRLTIN</sequence>
<organism evidence="1 2">
    <name type="scientific">Legionella santicrucis</name>
    <dbReference type="NCBI Taxonomy" id="45074"/>
    <lineage>
        <taxon>Bacteria</taxon>
        <taxon>Pseudomonadati</taxon>
        <taxon>Pseudomonadota</taxon>
        <taxon>Gammaproteobacteria</taxon>
        <taxon>Legionellales</taxon>
        <taxon>Legionellaceae</taxon>
        <taxon>Legionella</taxon>
    </lineage>
</organism>